<dbReference type="InterPro" id="IPR011004">
    <property type="entry name" value="Trimer_LpxA-like_sf"/>
</dbReference>
<accession>A0A286GZR1</accession>
<dbReference type="InterPro" id="IPR001451">
    <property type="entry name" value="Hexapep"/>
</dbReference>
<organism evidence="5 6">
    <name type="scientific">Caenispirillum bisanense</name>
    <dbReference type="NCBI Taxonomy" id="414052"/>
    <lineage>
        <taxon>Bacteria</taxon>
        <taxon>Pseudomonadati</taxon>
        <taxon>Pseudomonadota</taxon>
        <taxon>Alphaproteobacteria</taxon>
        <taxon>Rhodospirillales</taxon>
        <taxon>Novispirillaceae</taxon>
        <taxon>Caenispirillum</taxon>
    </lineage>
</organism>
<gene>
    <name evidence="5" type="ORF">SAMN05421508_11525</name>
</gene>
<dbReference type="OrthoDB" id="9815592at2"/>
<protein>
    <recommendedName>
        <fullName evidence="7">Phosphonate metabolim protein, transferase hexapeptide repeat family</fullName>
    </recommendedName>
</protein>
<dbReference type="PANTHER" id="PTHR43300:SF11">
    <property type="entry name" value="ACETYLTRANSFERASE RV3034C-RELATED"/>
    <property type="match status" value="1"/>
</dbReference>
<dbReference type="PANTHER" id="PTHR43300">
    <property type="entry name" value="ACETYLTRANSFERASE"/>
    <property type="match status" value="1"/>
</dbReference>
<evidence type="ECO:0000313" key="5">
    <source>
        <dbReference type="EMBL" id="SOE00952.1"/>
    </source>
</evidence>
<dbReference type="EMBL" id="OCNJ01000015">
    <property type="protein sequence ID" value="SOE00952.1"/>
    <property type="molecule type" value="Genomic_DNA"/>
</dbReference>
<sequence length="209" mass="23196">MMHHETIPKTLGQEPFLHPSAELRDTVFGRYCEVGARTRIVESGFGDYSYIGEDGDVAYTTVGKFVNIAAAVRLNPGQHPMDRPCLHHFQYRSAMYGMGPDDDAFFDGRRAKRLVIGHDVWIGHGATIMGGLTVGTGAVIGAGAVVTKDVPDYAIVGGVPAKPLRERFSFEIQMALKRIAWWDWDHDRLTEALPDFRTLGVEGFIRKYG</sequence>
<keyword evidence="6" id="KW-1185">Reference proteome</keyword>
<keyword evidence="2" id="KW-0808">Transferase</keyword>
<dbReference type="GO" id="GO:0016746">
    <property type="term" value="F:acyltransferase activity"/>
    <property type="evidence" value="ECO:0007669"/>
    <property type="project" value="UniProtKB-KW"/>
</dbReference>
<keyword evidence="4" id="KW-0012">Acyltransferase</keyword>
<dbReference type="Pfam" id="PF00132">
    <property type="entry name" value="Hexapep"/>
    <property type="match status" value="1"/>
</dbReference>
<dbReference type="AlphaFoldDB" id="A0A286GZR1"/>
<comment type="similarity">
    <text evidence="1">Belongs to the transferase hexapeptide repeat family.</text>
</comment>
<dbReference type="InterPro" id="IPR050179">
    <property type="entry name" value="Trans_hexapeptide_repeat"/>
</dbReference>
<evidence type="ECO:0000313" key="6">
    <source>
        <dbReference type="Proteomes" id="UP000219621"/>
    </source>
</evidence>
<proteinExistence type="inferred from homology"/>
<dbReference type="SUPFAM" id="SSF51161">
    <property type="entry name" value="Trimeric LpxA-like enzymes"/>
    <property type="match status" value="1"/>
</dbReference>
<evidence type="ECO:0000256" key="3">
    <source>
        <dbReference type="ARBA" id="ARBA00022737"/>
    </source>
</evidence>
<dbReference type="RefSeq" id="WP_097281438.1">
    <property type="nucleotide sequence ID" value="NZ_OCNJ01000015.1"/>
</dbReference>
<name>A0A286GZR1_9PROT</name>
<evidence type="ECO:0000256" key="2">
    <source>
        <dbReference type="ARBA" id="ARBA00022679"/>
    </source>
</evidence>
<dbReference type="Proteomes" id="UP000219621">
    <property type="component" value="Unassembled WGS sequence"/>
</dbReference>
<evidence type="ECO:0000256" key="1">
    <source>
        <dbReference type="ARBA" id="ARBA00007274"/>
    </source>
</evidence>
<keyword evidence="3" id="KW-0677">Repeat</keyword>
<dbReference type="InterPro" id="IPR018357">
    <property type="entry name" value="Hexapep_transf_CS"/>
</dbReference>
<evidence type="ECO:0008006" key="7">
    <source>
        <dbReference type="Google" id="ProtNLM"/>
    </source>
</evidence>
<reference evidence="5 6" key="1">
    <citation type="submission" date="2017-09" db="EMBL/GenBank/DDBJ databases">
        <authorList>
            <person name="Ehlers B."/>
            <person name="Leendertz F.H."/>
        </authorList>
    </citation>
    <scope>NUCLEOTIDE SEQUENCE [LARGE SCALE GENOMIC DNA]</scope>
    <source>
        <strain evidence="5 6">USBA 140</strain>
    </source>
</reference>
<evidence type="ECO:0000256" key="4">
    <source>
        <dbReference type="ARBA" id="ARBA00023315"/>
    </source>
</evidence>
<dbReference type="CDD" id="cd03349">
    <property type="entry name" value="LbH_XAT"/>
    <property type="match status" value="1"/>
</dbReference>
<dbReference type="NCBIfam" id="TIGR03308">
    <property type="entry name" value="phn_thr-fam"/>
    <property type="match status" value="1"/>
</dbReference>
<dbReference type="Gene3D" id="2.160.10.10">
    <property type="entry name" value="Hexapeptide repeat proteins"/>
    <property type="match status" value="1"/>
</dbReference>
<dbReference type="PROSITE" id="PS00101">
    <property type="entry name" value="HEXAPEP_TRANSFERASES"/>
    <property type="match status" value="1"/>
</dbReference>
<dbReference type="InterPro" id="IPR017694">
    <property type="entry name" value="Phosphonate_tfrase_rpt"/>
</dbReference>